<protein>
    <recommendedName>
        <fullName evidence="2">glycerophosphodiester phosphodiesterase</fullName>
        <ecNumber evidence="2">3.1.4.46</ecNumber>
    </recommendedName>
</protein>
<evidence type="ECO:0000256" key="4">
    <source>
        <dbReference type="ARBA" id="ARBA00022798"/>
    </source>
</evidence>
<dbReference type="InterPro" id="IPR030395">
    <property type="entry name" value="GP_PDE_dom"/>
</dbReference>
<dbReference type="FunFam" id="3.20.20.190:FF:000009">
    <property type="entry name" value="Glycerophosphodiester phosphodiesterase, periplasmic"/>
    <property type="match status" value="1"/>
</dbReference>
<comment type="catalytic activity">
    <reaction evidence="6">
        <text>a sn-glycero-3-phosphodiester + H2O = an alcohol + sn-glycerol 3-phosphate + H(+)</text>
        <dbReference type="Rhea" id="RHEA:12969"/>
        <dbReference type="ChEBI" id="CHEBI:15377"/>
        <dbReference type="ChEBI" id="CHEBI:15378"/>
        <dbReference type="ChEBI" id="CHEBI:30879"/>
        <dbReference type="ChEBI" id="CHEBI:57597"/>
        <dbReference type="ChEBI" id="CHEBI:83408"/>
        <dbReference type="EC" id="3.1.4.46"/>
    </reaction>
</comment>
<dbReference type="SUPFAM" id="SSF51695">
    <property type="entry name" value="PLC-like phosphodiesterases"/>
    <property type="match status" value="1"/>
</dbReference>
<dbReference type="Proteomes" id="UP000319557">
    <property type="component" value="Chromosome"/>
</dbReference>
<evidence type="ECO:0000256" key="1">
    <source>
        <dbReference type="ARBA" id="ARBA00007277"/>
    </source>
</evidence>
<dbReference type="GO" id="GO:0008889">
    <property type="term" value="F:glycerophosphodiester phosphodiesterase activity"/>
    <property type="evidence" value="ECO:0007669"/>
    <property type="project" value="UniProtKB-EC"/>
</dbReference>
<dbReference type="AlphaFoldDB" id="A0A517M0Z2"/>
<accession>A0A517M0Z2</accession>
<dbReference type="EMBL" id="CP036261">
    <property type="protein sequence ID" value="QDS88547.1"/>
    <property type="molecule type" value="Genomic_DNA"/>
</dbReference>
<dbReference type="PANTHER" id="PTHR43620:SF7">
    <property type="entry name" value="GLYCEROPHOSPHODIESTER PHOSPHODIESTERASE GDPD5-RELATED"/>
    <property type="match status" value="1"/>
</dbReference>
<name>A0A517M0Z2_9BACT</name>
<keyword evidence="9" id="KW-1185">Reference proteome</keyword>
<dbReference type="GO" id="GO:0006071">
    <property type="term" value="P:glycerol metabolic process"/>
    <property type="evidence" value="ECO:0007669"/>
    <property type="project" value="UniProtKB-KW"/>
</dbReference>
<dbReference type="Gene3D" id="3.20.20.190">
    <property type="entry name" value="Phosphatidylinositol (PI) phosphodiesterase"/>
    <property type="match status" value="1"/>
</dbReference>
<keyword evidence="5 8" id="KW-0378">Hydrolase</keyword>
<evidence type="ECO:0000313" key="9">
    <source>
        <dbReference type="Proteomes" id="UP000319557"/>
    </source>
</evidence>
<gene>
    <name evidence="8" type="primary">glpQ</name>
    <name evidence="8" type="ORF">EC9_27380</name>
</gene>
<dbReference type="RefSeq" id="WP_145345839.1">
    <property type="nucleotide sequence ID" value="NZ_CP036261.1"/>
</dbReference>
<feature type="domain" description="GP-PDE" evidence="7">
    <location>
        <begin position="11"/>
        <end position="319"/>
    </location>
</feature>
<keyword evidence="3" id="KW-0732">Signal</keyword>
<organism evidence="8 9">
    <name type="scientific">Rosistilla ulvae</name>
    <dbReference type="NCBI Taxonomy" id="1930277"/>
    <lineage>
        <taxon>Bacteria</taxon>
        <taxon>Pseudomonadati</taxon>
        <taxon>Planctomycetota</taxon>
        <taxon>Planctomycetia</taxon>
        <taxon>Pirellulales</taxon>
        <taxon>Pirellulaceae</taxon>
        <taxon>Rosistilla</taxon>
    </lineage>
</organism>
<evidence type="ECO:0000256" key="2">
    <source>
        <dbReference type="ARBA" id="ARBA00012247"/>
    </source>
</evidence>
<evidence type="ECO:0000256" key="3">
    <source>
        <dbReference type="ARBA" id="ARBA00022729"/>
    </source>
</evidence>
<sequence length="326" mass="36588">MSNESSTEHAKIVIAHRGASGYLPEHTLPAKAFAYAVGSDFLEQDVVLSKDDVPLVLHDVHLDTVTDVRQRFPDRARDDGRYYAIDLTLDELKSLSVCERFDPATGQAVFPTRFPMGLSQFRIATLAEELELIQGLNDSTGRDVGIYTEIKRPAWHRQQGKDICRITLAVLNQYGYSSRSDNVYVQCFDAAENRRLRDELGCQMRLVQLLEDEDWGRTSAEYDLAAAESDLQTIAQYADAIGPSMNVVVVPHANRQGYLCTPLVELAHRCSLKVHPWTLRADSLPVYVDSFDRLIELALFEADADGVFSDFPDLTVATRDRLFQAS</sequence>
<dbReference type="Pfam" id="PF03009">
    <property type="entry name" value="GDPD"/>
    <property type="match status" value="1"/>
</dbReference>
<evidence type="ECO:0000313" key="8">
    <source>
        <dbReference type="EMBL" id="QDS88547.1"/>
    </source>
</evidence>
<dbReference type="NCBIfam" id="NF008354">
    <property type="entry name" value="PRK11143.1"/>
    <property type="match status" value="1"/>
</dbReference>
<dbReference type="OrthoDB" id="238714at2"/>
<comment type="similarity">
    <text evidence="1">Belongs to the glycerophosphoryl diester phosphodiesterase family.</text>
</comment>
<proteinExistence type="inferred from homology"/>
<keyword evidence="4" id="KW-0319">Glycerol metabolism</keyword>
<dbReference type="PANTHER" id="PTHR43620">
    <property type="entry name" value="GLYCEROPHOSPHORYL DIESTER PHOSPHODIESTERASE"/>
    <property type="match status" value="1"/>
</dbReference>
<dbReference type="GO" id="GO:0006629">
    <property type="term" value="P:lipid metabolic process"/>
    <property type="evidence" value="ECO:0007669"/>
    <property type="project" value="InterPro"/>
</dbReference>
<dbReference type="PROSITE" id="PS51704">
    <property type="entry name" value="GP_PDE"/>
    <property type="match status" value="1"/>
</dbReference>
<dbReference type="GO" id="GO:0042597">
    <property type="term" value="C:periplasmic space"/>
    <property type="evidence" value="ECO:0007669"/>
    <property type="project" value="TreeGrafter"/>
</dbReference>
<evidence type="ECO:0000259" key="7">
    <source>
        <dbReference type="PROSITE" id="PS51704"/>
    </source>
</evidence>
<reference evidence="8 9" key="1">
    <citation type="submission" date="2019-02" db="EMBL/GenBank/DDBJ databases">
        <title>Deep-cultivation of Planctomycetes and their phenomic and genomic characterization uncovers novel biology.</title>
        <authorList>
            <person name="Wiegand S."/>
            <person name="Jogler M."/>
            <person name="Boedeker C."/>
            <person name="Pinto D."/>
            <person name="Vollmers J."/>
            <person name="Rivas-Marin E."/>
            <person name="Kohn T."/>
            <person name="Peeters S.H."/>
            <person name="Heuer A."/>
            <person name="Rast P."/>
            <person name="Oberbeckmann S."/>
            <person name="Bunk B."/>
            <person name="Jeske O."/>
            <person name="Meyerdierks A."/>
            <person name="Storesund J.E."/>
            <person name="Kallscheuer N."/>
            <person name="Luecker S."/>
            <person name="Lage O.M."/>
            <person name="Pohl T."/>
            <person name="Merkel B.J."/>
            <person name="Hornburger P."/>
            <person name="Mueller R.-W."/>
            <person name="Bruemmer F."/>
            <person name="Labrenz M."/>
            <person name="Spormann A.M."/>
            <person name="Op den Camp H."/>
            <person name="Overmann J."/>
            <person name="Amann R."/>
            <person name="Jetten M.S.M."/>
            <person name="Mascher T."/>
            <person name="Medema M.H."/>
            <person name="Devos D.P."/>
            <person name="Kaster A.-K."/>
            <person name="Ovreas L."/>
            <person name="Rohde M."/>
            <person name="Galperin M.Y."/>
            <person name="Jogler C."/>
        </authorList>
    </citation>
    <scope>NUCLEOTIDE SEQUENCE [LARGE SCALE GENOMIC DNA]</scope>
    <source>
        <strain evidence="8 9">EC9</strain>
    </source>
</reference>
<dbReference type="KEGG" id="ruv:EC9_27380"/>
<dbReference type="EC" id="3.1.4.46" evidence="2"/>
<dbReference type="InterPro" id="IPR017946">
    <property type="entry name" value="PLC-like_Pdiesterase_TIM-brl"/>
</dbReference>
<evidence type="ECO:0000256" key="6">
    <source>
        <dbReference type="ARBA" id="ARBA00047512"/>
    </source>
</evidence>
<evidence type="ECO:0000256" key="5">
    <source>
        <dbReference type="ARBA" id="ARBA00022801"/>
    </source>
</evidence>